<feature type="region of interest" description="Disordered" evidence="6">
    <location>
        <begin position="313"/>
        <end position="334"/>
    </location>
</feature>
<feature type="domain" description="Homeobox" evidence="7">
    <location>
        <begin position="82"/>
        <end position="142"/>
    </location>
</feature>
<keyword evidence="9" id="KW-1185">Reference proteome</keyword>
<dbReference type="SUPFAM" id="SSF46689">
    <property type="entry name" value="Homeodomain-like"/>
    <property type="match status" value="1"/>
</dbReference>
<feature type="region of interest" description="Disordered" evidence="6">
    <location>
        <begin position="1"/>
        <end position="43"/>
    </location>
</feature>
<dbReference type="InterPro" id="IPR017970">
    <property type="entry name" value="Homeobox_CS"/>
</dbReference>
<dbReference type="PANTHER" id="PTHR38166">
    <property type="entry name" value="C2H2-TYPE DOMAIN-CONTAINING PROTEIN-RELATED"/>
    <property type="match status" value="1"/>
</dbReference>
<dbReference type="Proteomes" id="UP001302126">
    <property type="component" value="Unassembled WGS sequence"/>
</dbReference>
<dbReference type="Gene3D" id="1.10.10.60">
    <property type="entry name" value="Homeodomain-like"/>
    <property type="match status" value="1"/>
</dbReference>
<evidence type="ECO:0000256" key="4">
    <source>
        <dbReference type="PROSITE-ProRule" id="PRU00108"/>
    </source>
</evidence>
<evidence type="ECO:0000256" key="5">
    <source>
        <dbReference type="RuleBase" id="RU000682"/>
    </source>
</evidence>
<dbReference type="GO" id="GO:0005634">
    <property type="term" value="C:nucleus"/>
    <property type="evidence" value="ECO:0007669"/>
    <property type="project" value="UniProtKB-SubCell"/>
</dbReference>
<protein>
    <recommendedName>
        <fullName evidence="7">Homeobox domain-containing protein</fullName>
    </recommendedName>
</protein>
<comment type="caution">
    <text evidence="8">The sequence shown here is derived from an EMBL/GenBank/DDBJ whole genome shotgun (WGS) entry which is preliminary data.</text>
</comment>
<keyword evidence="2 4" id="KW-0371">Homeobox</keyword>
<dbReference type="SMART" id="SM00389">
    <property type="entry name" value="HOX"/>
    <property type="match status" value="1"/>
</dbReference>
<evidence type="ECO:0000313" key="9">
    <source>
        <dbReference type="Proteomes" id="UP001302126"/>
    </source>
</evidence>
<feature type="compositionally biased region" description="Polar residues" evidence="6">
    <location>
        <begin position="413"/>
        <end position="424"/>
    </location>
</feature>
<evidence type="ECO:0000256" key="2">
    <source>
        <dbReference type="ARBA" id="ARBA00023155"/>
    </source>
</evidence>
<dbReference type="Pfam" id="PF00046">
    <property type="entry name" value="Homeodomain"/>
    <property type="match status" value="1"/>
</dbReference>
<dbReference type="InterPro" id="IPR009057">
    <property type="entry name" value="Homeodomain-like_sf"/>
</dbReference>
<feature type="DNA-binding region" description="Homeobox" evidence="4">
    <location>
        <begin position="84"/>
        <end position="143"/>
    </location>
</feature>
<name>A0AAN6WZ65_9PEZI</name>
<dbReference type="GO" id="GO:0003677">
    <property type="term" value="F:DNA binding"/>
    <property type="evidence" value="ECO:0007669"/>
    <property type="project" value="UniProtKB-UniRule"/>
</dbReference>
<dbReference type="PROSITE" id="PS00027">
    <property type="entry name" value="HOMEOBOX_1"/>
    <property type="match status" value="1"/>
</dbReference>
<dbReference type="InterPro" id="IPR001356">
    <property type="entry name" value="HD"/>
</dbReference>
<feature type="region of interest" description="Disordered" evidence="6">
    <location>
        <begin position="391"/>
        <end position="475"/>
    </location>
</feature>
<feature type="region of interest" description="Disordered" evidence="6">
    <location>
        <begin position="139"/>
        <end position="228"/>
    </location>
</feature>
<feature type="compositionally biased region" description="Basic and acidic residues" evidence="6">
    <location>
        <begin position="455"/>
        <end position="468"/>
    </location>
</feature>
<reference evidence="8" key="1">
    <citation type="journal article" date="2023" name="Mol. Phylogenet. Evol.">
        <title>Genome-scale phylogeny and comparative genomics of the fungal order Sordariales.</title>
        <authorList>
            <person name="Hensen N."/>
            <person name="Bonometti L."/>
            <person name="Westerberg I."/>
            <person name="Brannstrom I.O."/>
            <person name="Guillou S."/>
            <person name="Cros-Aarteil S."/>
            <person name="Calhoun S."/>
            <person name="Haridas S."/>
            <person name="Kuo A."/>
            <person name="Mondo S."/>
            <person name="Pangilinan J."/>
            <person name="Riley R."/>
            <person name="LaButti K."/>
            <person name="Andreopoulos B."/>
            <person name="Lipzen A."/>
            <person name="Chen C."/>
            <person name="Yan M."/>
            <person name="Daum C."/>
            <person name="Ng V."/>
            <person name="Clum A."/>
            <person name="Steindorff A."/>
            <person name="Ohm R.A."/>
            <person name="Martin F."/>
            <person name="Silar P."/>
            <person name="Natvig D.O."/>
            <person name="Lalanne C."/>
            <person name="Gautier V."/>
            <person name="Ament-Velasquez S.L."/>
            <person name="Kruys A."/>
            <person name="Hutchinson M.I."/>
            <person name="Powell A.J."/>
            <person name="Barry K."/>
            <person name="Miller A.N."/>
            <person name="Grigoriev I.V."/>
            <person name="Debuchy R."/>
            <person name="Gladieux P."/>
            <person name="Hiltunen Thoren M."/>
            <person name="Johannesson H."/>
        </authorList>
    </citation>
    <scope>NUCLEOTIDE SEQUENCE</scope>
    <source>
        <strain evidence="8">PSN309</strain>
    </source>
</reference>
<evidence type="ECO:0000256" key="1">
    <source>
        <dbReference type="ARBA" id="ARBA00023125"/>
    </source>
</evidence>
<proteinExistence type="predicted"/>
<evidence type="ECO:0000256" key="3">
    <source>
        <dbReference type="ARBA" id="ARBA00023242"/>
    </source>
</evidence>
<comment type="subcellular location">
    <subcellularLocation>
        <location evidence="4 5">Nucleus</location>
    </subcellularLocation>
</comment>
<feature type="compositionally biased region" description="Basic residues" evidence="6">
    <location>
        <begin position="430"/>
        <end position="440"/>
    </location>
</feature>
<accession>A0AAN6WZ65</accession>
<reference evidence="8" key="2">
    <citation type="submission" date="2023-05" db="EMBL/GenBank/DDBJ databases">
        <authorList>
            <consortium name="Lawrence Berkeley National Laboratory"/>
            <person name="Steindorff A."/>
            <person name="Hensen N."/>
            <person name="Bonometti L."/>
            <person name="Westerberg I."/>
            <person name="Brannstrom I.O."/>
            <person name="Guillou S."/>
            <person name="Cros-Aarteil S."/>
            <person name="Calhoun S."/>
            <person name="Haridas S."/>
            <person name="Kuo A."/>
            <person name="Mondo S."/>
            <person name="Pangilinan J."/>
            <person name="Riley R."/>
            <person name="Labutti K."/>
            <person name="Andreopoulos B."/>
            <person name="Lipzen A."/>
            <person name="Chen C."/>
            <person name="Yanf M."/>
            <person name="Daum C."/>
            <person name="Ng V."/>
            <person name="Clum A."/>
            <person name="Ohm R."/>
            <person name="Martin F."/>
            <person name="Silar P."/>
            <person name="Natvig D."/>
            <person name="Lalanne C."/>
            <person name="Gautier V."/>
            <person name="Ament-Velasquez S.L."/>
            <person name="Kruys A."/>
            <person name="Hutchinson M.I."/>
            <person name="Powell A.J."/>
            <person name="Barry K."/>
            <person name="Miller A.N."/>
            <person name="Grigoriev I.V."/>
            <person name="Debuchy R."/>
            <person name="Gladieux P."/>
            <person name="Thoren M.H."/>
            <person name="Johannesson H."/>
        </authorList>
    </citation>
    <scope>NUCLEOTIDE SEQUENCE</scope>
    <source>
        <strain evidence="8">PSN309</strain>
    </source>
</reference>
<evidence type="ECO:0000259" key="7">
    <source>
        <dbReference type="PROSITE" id="PS50071"/>
    </source>
</evidence>
<gene>
    <name evidence="8" type="ORF">QBC35DRAFT_488007</name>
</gene>
<feature type="compositionally biased region" description="Low complexity" evidence="6">
    <location>
        <begin position="396"/>
        <end position="412"/>
    </location>
</feature>
<evidence type="ECO:0000313" key="8">
    <source>
        <dbReference type="EMBL" id="KAK4191014.1"/>
    </source>
</evidence>
<feature type="compositionally biased region" description="Polar residues" evidence="6">
    <location>
        <begin position="313"/>
        <end position="332"/>
    </location>
</feature>
<feature type="compositionally biased region" description="Basic and acidic residues" evidence="6">
    <location>
        <begin position="139"/>
        <end position="158"/>
    </location>
</feature>
<dbReference type="PANTHER" id="PTHR38166:SF1">
    <property type="entry name" value="C2H2-TYPE DOMAIN-CONTAINING PROTEIN"/>
    <property type="match status" value="1"/>
</dbReference>
<organism evidence="8 9">
    <name type="scientific">Podospora australis</name>
    <dbReference type="NCBI Taxonomy" id="1536484"/>
    <lineage>
        <taxon>Eukaryota</taxon>
        <taxon>Fungi</taxon>
        <taxon>Dikarya</taxon>
        <taxon>Ascomycota</taxon>
        <taxon>Pezizomycotina</taxon>
        <taxon>Sordariomycetes</taxon>
        <taxon>Sordariomycetidae</taxon>
        <taxon>Sordariales</taxon>
        <taxon>Podosporaceae</taxon>
        <taxon>Podospora</taxon>
    </lineage>
</organism>
<dbReference type="GO" id="GO:0000981">
    <property type="term" value="F:DNA-binding transcription factor activity, RNA polymerase II-specific"/>
    <property type="evidence" value="ECO:0007669"/>
    <property type="project" value="InterPro"/>
</dbReference>
<sequence>MNTRDRVSPPAPGQLGPSDTVGGDQEAASSSQSSWTPPPMIRFYSPQLNTHAAGPALRMDYYDPEAAHRAATIRALKLAEEHKWKPLKARLSTEEAKVLEDEFARDQKPKTEVKRELADRIGVDVHRINNWFQNRRAKEKLARKNQEGYGHEDDRNSAEPRGATSGRVSECRDDVADTRMVSSSSSPRPRAENGSGIDDHQHHGSRMGGNAVHTPPILPPPISTPTRAPRESLRFLLNSPQNVNPHPSSHEAGGRSIWPSNIPPQLDRLEGTSVTKAGTERLPAASLLIAEVPAPSRAPGTASPSGWMVPPVANSSKAAAGSPRSQSQSFTSPAIVPDNTRILKEGIPDSIQVETLMDHFYALMGRWYLPNSSASLLRLLLPVPRNESQHIRSSSHHQIAISTAPESTTTSSGVWSSGQASLSRDTLGHPPHHRIAKKHPHDGDDDEADDDQEDGERGNKRQKSSEHHPQRRLACPYFKRNPNYYQEWRTCPGPGWTTTHRVKEHLYRCHTLPITCPRCHTTFETPREQLDHLATPEKCEPLPEKNTLETPEQRDGFDQATEKILRCRKLMHKHSTEEDRWREIYLVLFPGADPNNLPSPYYEHPQIPIQAYQNNHDSNQQQRDTVLKDYEQFLKKELPNSVREELRHRIAQSTRVAKDQYHSEGESHHDHARHVSLKGKMADIVRDVQRLVLFNHYKSKVCNLEGSAEVLFPPGFDGVLFDLAGIDREQPDGI</sequence>
<feature type="region of interest" description="Disordered" evidence="6">
    <location>
        <begin position="241"/>
        <end position="263"/>
    </location>
</feature>
<dbReference type="AlphaFoldDB" id="A0AAN6WZ65"/>
<feature type="compositionally biased region" description="Acidic residues" evidence="6">
    <location>
        <begin position="443"/>
        <end position="454"/>
    </location>
</feature>
<keyword evidence="1 4" id="KW-0238">DNA-binding</keyword>
<evidence type="ECO:0000256" key="6">
    <source>
        <dbReference type="SAM" id="MobiDB-lite"/>
    </source>
</evidence>
<keyword evidence="3 4" id="KW-0539">Nucleus</keyword>
<dbReference type="CDD" id="cd00086">
    <property type="entry name" value="homeodomain"/>
    <property type="match status" value="1"/>
</dbReference>
<dbReference type="EMBL" id="MU864361">
    <property type="protein sequence ID" value="KAK4191014.1"/>
    <property type="molecule type" value="Genomic_DNA"/>
</dbReference>
<dbReference type="PROSITE" id="PS50071">
    <property type="entry name" value="HOMEOBOX_2"/>
    <property type="match status" value="1"/>
</dbReference>